<feature type="transmembrane region" description="Helical" evidence="2">
    <location>
        <begin position="145"/>
        <end position="164"/>
    </location>
</feature>
<feature type="compositionally biased region" description="Low complexity" evidence="1">
    <location>
        <begin position="536"/>
        <end position="553"/>
    </location>
</feature>
<feature type="compositionally biased region" description="Polar residues" evidence="1">
    <location>
        <begin position="554"/>
        <end position="565"/>
    </location>
</feature>
<feature type="region of interest" description="Disordered" evidence="1">
    <location>
        <begin position="451"/>
        <end position="499"/>
    </location>
</feature>
<feature type="transmembrane region" description="Helical" evidence="2">
    <location>
        <begin position="102"/>
        <end position="124"/>
    </location>
</feature>
<protein>
    <submittedName>
        <fullName evidence="3">Uncharacterized protein</fullName>
    </submittedName>
</protein>
<comment type="caution">
    <text evidence="3">The sequence shown here is derived from an EMBL/GenBank/DDBJ whole genome shotgun (WGS) entry which is preliminary data.</text>
</comment>
<accession>A0AA39L544</accession>
<dbReference type="Pfam" id="PF10361">
    <property type="entry name" value="DUF2434"/>
    <property type="match status" value="1"/>
</dbReference>
<evidence type="ECO:0000313" key="3">
    <source>
        <dbReference type="EMBL" id="KAK0384259.1"/>
    </source>
</evidence>
<keyword evidence="2" id="KW-1133">Transmembrane helix</keyword>
<feature type="compositionally biased region" description="Basic and acidic residues" evidence="1">
    <location>
        <begin position="451"/>
        <end position="462"/>
    </location>
</feature>
<feature type="transmembrane region" description="Helical" evidence="2">
    <location>
        <begin position="314"/>
        <end position="335"/>
    </location>
</feature>
<evidence type="ECO:0000256" key="1">
    <source>
        <dbReference type="SAM" id="MobiDB-lite"/>
    </source>
</evidence>
<keyword evidence="2" id="KW-0472">Membrane</keyword>
<feature type="transmembrane region" description="Helical" evidence="2">
    <location>
        <begin position="273"/>
        <end position="293"/>
    </location>
</feature>
<evidence type="ECO:0000313" key="4">
    <source>
        <dbReference type="Proteomes" id="UP001175261"/>
    </source>
</evidence>
<keyword evidence="4" id="KW-1185">Reference proteome</keyword>
<feature type="transmembrane region" description="Helical" evidence="2">
    <location>
        <begin position="176"/>
        <end position="198"/>
    </location>
</feature>
<dbReference type="Proteomes" id="UP001175261">
    <property type="component" value="Unassembled WGS sequence"/>
</dbReference>
<dbReference type="InterPro" id="IPR018830">
    <property type="entry name" value="DUF2434"/>
</dbReference>
<keyword evidence="2" id="KW-0812">Transmembrane</keyword>
<organism evidence="3 4">
    <name type="scientific">Sarocladium strictum</name>
    <name type="common">Black bundle disease fungus</name>
    <name type="synonym">Acremonium strictum</name>
    <dbReference type="NCBI Taxonomy" id="5046"/>
    <lineage>
        <taxon>Eukaryota</taxon>
        <taxon>Fungi</taxon>
        <taxon>Dikarya</taxon>
        <taxon>Ascomycota</taxon>
        <taxon>Pezizomycotina</taxon>
        <taxon>Sordariomycetes</taxon>
        <taxon>Hypocreomycetidae</taxon>
        <taxon>Hypocreales</taxon>
        <taxon>Sarocladiaceae</taxon>
        <taxon>Sarocladium</taxon>
    </lineage>
</organism>
<proteinExistence type="predicted"/>
<feature type="transmembrane region" description="Helical" evidence="2">
    <location>
        <begin position="355"/>
        <end position="378"/>
    </location>
</feature>
<reference evidence="3" key="1">
    <citation type="submission" date="2022-10" db="EMBL/GenBank/DDBJ databases">
        <title>Determination and structural analysis of whole genome sequence of Sarocladium strictum F4-1.</title>
        <authorList>
            <person name="Hu L."/>
            <person name="Jiang Y."/>
        </authorList>
    </citation>
    <scope>NUCLEOTIDE SEQUENCE</scope>
    <source>
        <strain evidence="3">F4-1</strain>
    </source>
</reference>
<dbReference type="EMBL" id="JAPDFR010000008">
    <property type="protein sequence ID" value="KAK0384259.1"/>
    <property type="molecule type" value="Genomic_DNA"/>
</dbReference>
<evidence type="ECO:0000256" key="2">
    <source>
        <dbReference type="SAM" id="Phobius"/>
    </source>
</evidence>
<gene>
    <name evidence="3" type="ORF">NLU13_8347</name>
</gene>
<dbReference type="AlphaFoldDB" id="A0AA39L544"/>
<feature type="region of interest" description="Disordered" evidence="1">
    <location>
        <begin position="520"/>
        <end position="565"/>
    </location>
</feature>
<feature type="transmembrane region" description="Helical" evidence="2">
    <location>
        <begin position="232"/>
        <end position="253"/>
    </location>
</feature>
<name>A0AA39L544_SARSR</name>
<sequence>MLEYLDRLVGRDDAFDVDLFARDLLDFPEGRNDSDTTLGGNHFNLTTIKHWNYTLYSNGTISNGSECWLTFQPYQPAYLFTNGSWVNATTCYSAIDPMGPRAYTGIGVAVAFGICLVGLLTCLAKHGKIYLRKDSRFYPIGRRWQWYWAAFTCACALISLFINVDVDRYRVQQLPITVTVFFYYLLCWGTTALVWEAVRHWGSWLQRQYLDPNPFALNDEDRRAKIEFYLPLWFYFWLWLNFFLVVPRTWTFTQRQRSPEQEEMYARPGATDGRFKAAGFCLFICWLTIVFSLRHSVKHYKPRNRGIFNRGIGFVQSVPLRLALIIVLSLGTIAYQEFIAWDYDMSVVKAKGPIAIIYGWGYGPSLLIMIVQIAYGWASPNEDRELMRQRRERGETLDRELGIVQKPAWWKRVRGDHLLSYKDKLTRQVQEVGGSRGVGRRDLGDMERHIREDGLRNARNDDGIELGPMSPSADIDNPRVDRAGAKSKPSGNAVTQADDAGLGLILPNTTDLERQRRIAYLTEDGPPPYSDRQQRTTVGRSGSTSTNGSASLSAQPQQIRSMLDV</sequence>